<comment type="caution">
    <text evidence="9">The sequence shown here is derived from an EMBL/GenBank/DDBJ whole genome shotgun (WGS) entry which is preliminary data.</text>
</comment>
<evidence type="ECO:0000259" key="8">
    <source>
        <dbReference type="Pfam" id="PF02687"/>
    </source>
</evidence>
<dbReference type="PANTHER" id="PTHR30489">
    <property type="entry name" value="LIPOPROTEIN-RELEASING SYSTEM TRANSMEMBRANE PROTEIN LOLE"/>
    <property type="match status" value="1"/>
</dbReference>
<feature type="domain" description="ABC3 transporter permease C-terminal" evidence="8">
    <location>
        <begin position="245"/>
        <end position="363"/>
    </location>
</feature>
<keyword evidence="10" id="KW-1185">Reference proteome</keyword>
<evidence type="ECO:0000256" key="6">
    <source>
        <dbReference type="ARBA" id="ARBA00023136"/>
    </source>
</evidence>
<dbReference type="PANTHER" id="PTHR30489:SF0">
    <property type="entry name" value="LIPOPROTEIN-RELEASING SYSTEM TRANSMEMBRANE PROTEIN LOLE"/>
    <property type="match status" value="1"/>
</dbReference>
<comment type="similarity">
    <text evidence="2">Belongs to the ABC-4 integral membrane protein family. LolC/E subfamily.</text>
</comment>
<dbReference type="Proteomes" id="UP000605361">
    <property type="component" value="Unassembled WGS sequence"/>
</dbReference>
<organism evidence="9 10">
    <name type="scientific">Nonomuraea cypriaca</name>
    <dbReference type="NCBI Taxonomy" id="1187855"/>
    <lineage>
        <taxon>Bacteria</taxon>
        <taxon>Bacillati</taxon>
        <taxon>Actinomycetota</taxon>
        <taxon>Actinomycetes</taxon>
        <taxon>Streptosporangiales</taxon>
        <taxon>Streptosporangiaceae</taxon>
        <taxon>Nonomuraea</taxon>
    </lineage>
</organism>
<dbReference type="InterPro" id="IPR051447">
    <property type="entry name" value="Lipoprotein-release_system"/>
</dbReference>
<sequence length="822" mass="85646">MGTVLGSFVALSIAACLTASFIILLDSVGRQQPPVERYAAADMVVHPARPADKGMVTQETVRQVTALPGVAGTVPELSFPALLLRADGAPIKVEGDQRPHAWGHGWSSAVLTPFVIQQGRAPHGPEEVVLDTRLASAAGAQVGDRFRITVQSVAAAYRVSGIADSRTLVRHQSAVFFSDDRATDLAGQQGDVDALGIVPEDGLSAGKIMSALAAVPGLRVATGAGRALAEGNLTNDANLVESLRFVVALVVLIAVGVISGAMGLAIRRRAKEIAIVRAIGARPGAVRRMLFTEGLLMGLLAAVPGLSLGWLLALAIAEWFDGIFSFSAPFQVVVTLPALLWTVVLTMALAGVSALLAVRHALRIRPGDALGEAPTEGRNLGQGRLMAGLGCLVGATVLTVAWTFGWLRLGDTIDMFILVGVLGLVVTGAGMLAPWAVLFASRRIRGTVVKASSIGGFFAVSNVGFNHRRFAGTMGPLALGLTLSAAAVGSQLHADWLAATNAGRLVAAQYVIDPHYTGMRFDGGVRKALAEQEGVLDVAGLRDVYGVELAAGTRTSTAAAAIVAGNPGKVFPVDVIAGDLATLGTGSVALDRRLAGELQVESGSRVELRFPGARPASFGVVAVYEAVEGLPPLFTSDSAARPYVPVEPYQRLYAWTEPGTPTARLEAAAARVAGDPQAVEIRSHREYVAESARRSAQSNQLLTYIVGFIAVFCLIAAVNGLGVGTLDRRGEFGSMRLLGVARRQIYQVVTWEVLLTVLPIAVLATLLAGWTALLFALRTPAGLALLPEFIPWDWLATLSGAAVVAGIASTLSAAHAALKDPA</sequence>
<accession>A0A931A2C7</accession>
<dbReference type="AlphaFoldDB" id="A0A931A2C7"/>
<dbReference type="Pfam" id="PF02687">
    <property type="entry name" value="FtsX"/>
    <property type="match status" value="2"/>
</dbReference>
<feature type="domain" description="ABC3 transporter permease C-terminal" evidence="8">
    <location>
        <begin position="705"/>
        <end position="817"/>
    </location>
</feature>
<name>A0A931A2C7_9ACTN</name>
<evidence type="ECO:0000256" key="3">
    <source>
        <dbReference type="ARBA" id="ARBA00022475"/>
    </source>
</evidence>
<reference evidence="9" key="1">
    <citation type="submission" date="2020-11" db="EMBL/GenBank/DDBJ databases">
        <title>Whole-genome analyses of Nonomuraea sp. K274.</title>
        <authorList>
            <person name="Veyisoglu A."/>
        </authorList>
    </citation>
    <scope>NUCLEOTIDE SEQUENCE</scope>
    <source>
        <strain evidence="9">K274</strain>
    </source>
</reference>
<dbReference type="EMBL" id="JADOGI010000007">
    <property type="protein sequence ID" value="MBF8184946.1"/>
    <property type="molecule type" value="Genomic_DNA"/>
</dbReference>
<feature type="transmembrane region" description="Helical" evidence="7">
    <location>
        <begin position="794"/>
        <end position="818"/>
    </location>
</feature>
<feature type="transmembrane region" description="Helical" evidence="7">
    <location>
        <begin position="295"/>
        <end position="316"/>
    </location>
</feature>
<keyword evidence="4 7" id="KW-0812">Transmembrane</keyword>
<feature type="transmembrane region" description="Helical" evidence="7">
    <location>
        <begin position="336"/>
        <end position="358"/>
    </location>
</feature>
<evidence type="ECO:0000256" key="2">
    <source>
        <dbReference type="ARBA" id="ARBA00005236"/>
    </source>
</evidence>
<dbReference type="RefSeq" id="WP_195893934.1">
    <property type="nucleotide sequence ID" value="NZ_JADOGI010000007.1"/>
</dbReference>
<feature type="transmembrane region" description="Helical" evidence="7">
    <location>
        <begin position="745"/>
        <end position="774"/>
    </location>
</feature>
<evidence type="ECO:0000256" key="5">
    <source>
        <dbReference type="ARBA" id="ARBA00022989"/>
    </source>
</evidence>
<feature type="transmembrane region" description="Helical" evidence="7">
    <location>
        <begin position="416"/>
        <end position="440"/>
    </location>
</feature>
<keyword evidence="5 7" id="KW-1133">Transmembrane helix</keyword>
<evidence type="ECO:0000313" key="10">
    <source>
        <dbReference type="Proteomes" id="UP000605361"/>
    </source>
</evidence>
<protein>
    <submittedName>
        <fullName evidence="9">ABC transporter permease</fullName>
    </submittedName>
</protein>
<gene>
    <name evidence="9" type="ORF">ITP53_04165</name>
</gene>
<evidence type="ECO:0000256" key="4">
    <source>
        <dbReference type="ARBA" id="ARBA00022692"/>
    </source>
</evidence>
<feature type="transmembrane region" description="Helical" evidence="7">
    <location>
        <begin position="385"/>
        <end position="404"/>
    </location>
</feature>
<evidence type="ECO:0000256" key="7">
    <source>
        <dbReference type="SAM" id="Phobius"/>
    </source>
</evidence>
<evidence type="ECO:0000256" key="1">
    <source>
        <dbReference type="ARBA" id="ARBA00004651"/>
    </source>
</evidence>
<dbReference type="GO" id="GO:0044874">
    <property type="term" value="P:lipoprotein localization to outer membrane"/>
    <property type="evidence" value="ECO:0007669"/>
    <property type="project" value="TreeGrafter"/>
</dbReference>
<feature type="transmembrane region" description="Helical" evidence="7">
    <location>
        <begin position="447"/>
        <end position="465"/>
    </location>
</feature>
<feature type="transmembrane region" description="Helical" evidence="7">
    <location>
        <begin position="245"/>
        <end position="266"/>
    </location>
</feature>
<dbReference type="GO" id="GO:0098797">
    <property type="term" value="C:plasma membrane protein complex"/>
    <property type="evidence" value="ECO:0007669"/>
    <property type="project" value="TreeGrafter"/>
</dbReference>
<dbReference type="InterPro" id="IPR003838">
    <property type="entry name" value="ABC3_permease_C"/>
</dbReference>
<keyword evidence="6 7" id="KW-0472">Membrane</keyword>
<keyword evidence="3" id="KW-1003">Cell membrane</keyword>
<proteinExistence type="inferred from homology"/>
<comment type="subcellular location">
    <subcellularLocation>
        <location evidence="1">Cell membrane</location>
        <topology evidence="1">Multi-pass membrane protein</topology>
    </subcellularLocation>
</comment>
<feature type="transmembrane region" description="Helical" evidence="7">
    <location>
        <begin position="701"/>
        <end position="724"/>
    </location>
</feature>
<evidence type="ECO:0000313" key="9">
    <source>
        <dbReference type="EMBL" id="MBF8184946.1"/>
    </source>
</evidence>